<reference evidence="1" key="1">
    <citation type="submission" date="2018-08" db="EMBL/GenBank/DDBJ databases">
        <authorList>
            <person name="Rossello M."/>
        </authorList>
    </citation>
    <scope>NUCLEOTIDE SEQUENCE [LARGE SCALE GENOMIC DNA]</scope>
    <source>
        <strain evidence="1">cv. Chinese Spring</strain>
    </source>
</reference>
<proteinExistence type="predicted"/>
<dbReference type="AlphaFoldDB" id="A0A3B6B9V2"/>
<accession>A0A3B6B9V2</accession>
<dbReference type="STRING" id="4565.A0A3B6B9V2"/>
<organism evidence="1">
    <name type="scientific">Triticum aestivum</name>
    <name type="common">Wheat</name>
    <dbReference type="NCBI Taxonomy" id="4565"/>
    <lineage>
        <taxon>Eukaryota</taxon>
        <taxon>Viridiplantae</taxon>
        <taxon>Streptophyta</taxon>
        <taxon>Embryophyta</taxon>
        <taxon>Tracheophyta</taxon>
        <taxon>Spermatophyta</taxon>
        <taxon>Magnoliopsida</taxon>
        <taxon>Liliopsida</taxon>
        <taxon>Poales</taxon>
        <taxon>Poaceae</taxon>
        <taxon>BOP clade</taxon>
        <taxon>Pooideae</taxon>
        <taxon>Triticodae</taxon>
        <taxon>Triticeae</taxon>
        <taxon>Triticinae</taxon>
        <taxon>Triticum</taxon>
    </lineage>
</organism>
<dbReference type="OrthoDB" id="693074at2759"/>
<keyword evidence="2" id="KW-1185">Reference proteome</keyword>
<dbReference type="EnsemblPlants" id="TraesCS2A02G565100.1">
    <property type="protein sequence ID" value="TraesCS2A02G565100.1"/>
    <property type="gene ID" value="TraesCS2A02G565100"/>
</dbReference>
<dbReference type="Gramene" id="TraesCS2A03G1351600.1">
    <property type="protein sequence ID" value="TraesCS2A03G1351600.1.CDS"/>
    <property type="gene ID" value="TraesCS2A03G1351600"/>
</dbReference>
<evidence type="ECO:0000313" key="1">
    <source>
        <dbReference type="EnsemblPlants" id="TraesCS2A02G565100.1"/>
    </source>
</evidence>
<protein>
    <submittedName>
        <fullName evidence="1">Uncharacterized protein</fullName>
    </submittedName>
</protein>
<sequence length="128" mass="15224">MPEQQPFTSTIYDPANWDHLADKSRDLLVEKGPIREENIVFHSDDSSRHFSYSYYSQKLSNGEVHDRKWLVYSKQVENVIFFFSELFKSNKYKGALDTEGMKDWRHLSGRLKEHDNSAEHINNMHTWN</sequence>
<dbReference type="Gramene" id="TraesCS2A02G565100.1">
    <property type="protein sequence ID" value="TraesCS2A02G565100.1"/>
    <property type="gene ID" value="TraesCS2A02G565100"/>
</dbReference>
<name>A0A3B6B9V2_WHEAT</name>
<evidence type="ECO:0000313" key="2">
    <source>
        <dbReference type="Proteomes" id="UP000019116"/>
    </source>
</evidence>
<reference evidence="1" key="2">
    <citation type="submission" date="2018-10" db="UniProtKB">
        <authorList>
            <consortium name="EnsemblPlants"/>
        </authorList>
    </citation>
    <scope>IDENTIFICATION</scope>
</reference>
<dbReference type="OMA" id="SAEHINN"/>
<dbReference type="Proteomes" id="UP000019116">
    <property type="component" value="Chromosome 2A"/>
</dbReference>